<evidence type="ECO:0000313" key="1">
    <source>
        <dbReference type="EMBL" id="EKD24640.1"/>
    </source>
</evidence>
<accession>K1X3Q0</accession>
<dbReference type="AlphaFoldDB" id="K1X3Q0"/>
<name>K1X3Q0_9BACT</name>
<reference evidence="1" key="1">
    <citation type="journal article" date="2012" name="Science">
        <title>Fermentation, hydrogen, and sulfur metabolism in multiple uncultivated bacterial phyla.</title>
        <authorList>
            <person name="Wrighton K.C."/>
            <person name="Thomas B.C."/>
            <person name="Sharon I."/>
            <person name="Miller C.S."/>
            <person name="Castelle C.J."/>
            <person name="VerBerkmoes N.C."/>
            <person name="Wilkins M.J."/>
            <person name="Hettich R.L."/>
            <person name="Lipton M.S."/>
            <person name="Williams K.H."/>
            <person name="Long P.E."/>
            <person name="Banfield J.F."/>
        </authorList>
    </citation>
    <scope>NUCLEOTIDE SEQUENCE [LARGE SCALE GENOMIC DNA]</scope>
</reference>
<proteinExistence type="predicted"/>
<gene>
    <name evidence="1" type="ORF">ACD_80C00180G0014</name>
</gene>
<protein>
    <submittedName>
        <fullName evidence="1">Uncharacterized protein</fullName>
    </submittedName>
</protein>
<comment type="caution">
    <text evidence="1">The sequence shown here is derived from an EMBL/GenBank/DDBJ whole genome shotgun (WGS) entry which is preliminary data.</text>
</comment>
<organism evidence="1">
    <name type="scientific">uncultured bacterium</name>
    <name type="common">gcode 4</name>
    <dbReference type="NCBI Taxonomy" id="1234023"/>
    <lineage>
        <taxon>Bacteria</taxon>
        <taxon>environmental samples</taxon>
    </lineage>
</organism>
<dbReference type="EMBL" id="AMFJ01036187">
    <property type="protein sequence ID" value="EKD24640.1"/>
    <property type="molecule type" value="Genomic_DNA"/>
</dbReference>
<sequence>MNKINKVSNIQQATDYVYTELQKLNPEIQRDDVYETIMDEIIESVEFILTDNDMTFLEDNSEDPIAMDEYLQRKIPDYHDLINEIANDMVGEVIVGEEDEDI</sequence>